<dbReference type="Gene3D" id="1.25.40.420">
    <property type="match status" value="1"/>
</dbReference>
<dbReference type="Gene3D" id="2.120.10.80">
    <property type="entry name" value="Kelch-type beta propeller"/>
    <property type="match status" value="1"/>
</dbReference>
<reference evidence="5" key="2">
    <citation type="submission" date="2025-08" db="UniProtKB">
        <authorList>
            <consortium name="Ensembl"/>
        </authorList>
    </citation>
    <scope>IDENTIFICATION</scope>
</reference>
<proteinExistence type="predicted"/>
<keyword evidence="3" id="KW-1133">Transmembrane helix</keyword>
<evidence type="ECO:0000259" key="4">
    <source>
        <dbReference type="SMART" id="SM00875"/>
    </source>
</evidence>
<dbReference type="PRINTS" id="PR00501">
    <property type="entry name" value="KELCHREPEAT"/>
</dbReference>
<evidence type="ECO:0000256" key="3">
    <source>
        <dbReference type="SAM" id="Phobius"/>
    </source>
</evidence>
<reference evidence="5" key="3">
    <citation type="submission" date="2025-09" db="UniProtKB">
        <authorList>
            <consortium name="Ensembl"/>
        </authorList>
    </citation>
    <scope>IDENTIFICATION</scope>
</reference>
<feature type="transmembrane region" description="Helical" evidence="3">
    <location>
        <begin position="69"/>
        <end position="90"/>
    </location>
</feature>
<dbReference type="SUPFAM" id="SSF117281">
    <property type="entry name" value="Kelch motif"/>
    <property type="match status" value="1"/>
</dbReference>
<dbReference type="Ensembl" id="ENSMZET00005037870.1">
    <property type="protein sequence ID" value="ENSMZEP00005036586.1"/>
    <property type="gene ID" value="ENSMZEG00005027288.1"/>
</dbReference>
<feature type="domain" description="BACK" evidence="4">
    <location>
        <begin position="1"/>
        <end position="101"/>
    </location>
</feature>
<organism evidence="5 6">
    <name type="scientific">Maylandia zebra</name>
    <name type="common">zebra mbuna</name>
    <dbReference type="NCBI Taxonomy" id="106582"/>
    <lineage>
        <taxon>Eukaryota</taxon>
        <taxon>Metazoa</taxon>
        <taxon>Chordata</taxon>
        <taxon>Craniata</taxon>
        <taxon>Vertebrata</taxon>
        <taxon>Euteleostomi</taxon>
        <taxon>Actinopterygii</taxon>
        <taxon>Neopterygii</taxon>
        <taxon>Teleostei</taxon>
        <taxon>Neoteleostei</taxon>
        <taxon>Acanthomorphata</taxon>
        <taxon>Ovalentaria</taxon>
        <taxon>Cichlomorphae</taxon>
        <taxon>Cichliformes</taxon>
        <taxon>Cichlidae</taxon>
        <taxon>African cichlids</taxon>
        <taxon>Pseudocrenilabrinae</taxon>
        <taxon>Haplochromini</taxon>
        <taxon>Maylandia</taxon>
        <taxon>Maylandia zebra complex</taxon>
    </lineage>
</organism>
<sequence>MMSSNRGKAYLYILHHFEEVGALSLEFLQLSVQQLSDLIEKDELNVKQESTVFEAILRWINYSPVERGLMLYFLPFSLMILVFIQVRLLLMPTEYLVDTVSRNDLVSSSPASDHWVPLSWRHNASLGFYGCAYLNGCIYCIGGFDFISYSSHVRRFSLTSQTWTEVGSMHEERGFLSVATLNGCIYAMGGCQKQKKLKTAERYEPDTNQWTMIASMHKPRTEAGAATLHGKVSGIEVVEDLCHVGFVEKVMDKVNW</sequence>
<evidence type="ECO:0000256" key="2">
    <source>
        <dbReference type="ARBA" id="ARBA00022737"/>
    </source>
</evidence>
<keyword evidence="3" id="KW-0812">Transmembrane</keyword>
<protein>
    <recommendedName>
        <fullName evidence="4">BACK domain-containing protein</fullName>
    </recommendedName>
</protein>
<evidence type="ECO:0000256" key="1">
    <source>
        <dbReference type="ARBA" id="ARBA00022441"/>
    </source>
</evidence>
<dbReference type="Pfam" id="PF01344">
    <property type="entry name" value="Kelch_1"/>
    <property type="match status" value="2"/>
</dbReference>
<dbReference type="Proteomes" id="UP000265160">
    <property type="component" value="LG13"/>
</dbReference>
<dbReference type="InterPro" id="IPR011705">
    <property type="entry name" value="BACK"/>
</dbReference>
<dbReference type="Pfam" id="PF07707">
    <property type="entry name" value="BACK"/>
    <property type="match status" value="1"/>
</dbReference>
<keyword evidence="2" id="KW-0677">Repeat</keyword>
<keyword evidence="1" id="KW-0880">Kelch repeat</keyword>
<keyword evidence="6" id="KW-1185">Reference proteome</keyword>
<evidence type="ECO:0000313" key="5">
    <source>
        <dbReference type="Ensembl" id="ENSMZEP00005036586.1"/>
    </source>
</evidence>
<dbReference type="AlphaFoldDB" id="A0A3P9DR34"/>
<evidence type="ECO:0000313" key="6">
    <source>
        <dbReference type="Proteomes" id="UP000265160"/>
    </source>
</evidence>
<keyword evidence="3" id="KW-0472">Membrane</keyword>
<feature type="transmembrane region" description="Helical" evidence="3">
    <location>
        <begin position="126"/>
        <end position="147"/>
    </location>
</feature>
<dbReference type="InterPro" id="IPR015915">
    <property type="entry name" value="Kelch-typ_b-propeller"/>
</dbReference>
<dbReference type="SMART" id="SM00612">
    <property type="entry name" value="Kelch"/>
    <property type="match status" value="2"/>
</dbReference>
<dbReference type="PANTHER" id="PTHR24412:SF172">
    <property type="entry name" value="KELCH-LIKE PROTEIN 10"/>
    <property type="match status" value="1"/>
</dbReference>
<reference evidence="5 6" key="1">
    <citation type="journal article" date="2014" name="Nature">
        <title>The genomic substrate for adaptive radiation in African cichlid fish.</title>
        <authorList>
            <person name="Brawand D."/>
            <person name="Wagner C.E."/>
            <person name="Li Y.I."/>
            <person name="Malinsky M."/>
            <person name="Keller I."/>
            <person name="Fan S."/>
            <person name="Simakov O."/>
            <person name="Ng A.Y."/>
            <person name="Lim Z.W."/>
            <person name="Bezault E."/>
            <person name="Turner-Maier J."/>
            <person name="Johnson J."/>
            <person name="Alcazar R."/>
            <person name="Noh H.J."/>
            <person name="Russell P."/>
            <person name="Aken B."/>
            <person name="Alfoldi J."/>
            <person name="Amemiya C."/>
            <person name="Azzouzi N."/>
            <person name="Baroiller J.F."/>
            <person name="Barloy-Hubler F."/>
            <person name="Berlin A."/>
            <person name="Bloomquist R."/>
            <person name="Carleton K.L."/>
            <person name="Conte M.A."/>
            <person name="D'Cotta H."/>
            <person name="Eshel O."/>
            <person name="Gaffney L."/>
            <person name="Galibert F."/>
            <person name="Gante H.F."/>
            <person name="Gnerre S."/>
            <person name="Greuter L."/>
            <person name="Guyon R."/>
            <person name="Haddad N.S."/>
            <person name="Haerty W."/>
            <person name="Harris R.M."/>
            <person name="Hofmann H.A."/>
            <person name="Hourlier T."/>
            <person name="Hulata G."/>
            <person name="Jaffe D.B."/>
            <person name="Lara M."/>
            <person name="Lee A.P."/>
            <person name="MacCallum I."/>
            <person name="Mwaiko S."/>
            <person name="Nikaido M."/>
            <person name="Nishihara H."/>
            <person name="Ozouf-Costaz C."/>
            <person name="Penman D.J."/>
            <person name="Przybylski D."/>
            <person name="Rakotomanga M."/>
            <person name="Renn S.C.P."/>
            <person name="Ribeiro F.J."/>
            <person name="Ron M."/>
            <person name="Salzburger W."/>
            <person name="Sanchez-Pulido L."/>
            <person name="Santos M.E."/>
            <person name="Searle S."/>
            <person name="Sharpe T."/>
            <person name="Swofford R."/>
            <person name="Tan F.J."/>
            <person name="Williams L."/>
            <person name="Young S."/>
            <person name="Yin S."/>
            <person name="Okada N."/>
            <person name="Kocher T.D."/>
            <person name="Miska E.A."/>
            <person name="Lander E.S."/>
            <person name="Venkatesh B."/>
            <person name="Fernald R.D."/>
            <person name="Meyer A."/>
            <person name="Ponting C.P."/>
            <person name="Streelman J.T."/>
            <person name="Lindblad-Toh K."/>
            <person name="Seehausen O."/>
            <person name="Di Palma F."/>
        </authorList>
    </citation>
    <scope>NUCLEOTIDE SEQUENCE</scope>
</reference>
<dbReference type="STRING" id="106582.ENSMZEP00005036586"/>
<dbReference type="PANTHER" id="PTHR24412">
    <property type="entry name" value="KELCH PROTEIN"/>
    <property type="match status" value="1"/>
</dbReference>
<dbReference type="InterPro" id="IPR006652">
    <property type="entry name" value="Kelch_1"/>
</dbReference>
<name>A0A3P9DR34_9CICH</name>
<dbReference type="GeneTree" id="ENSGT00940000154664"/>
<accession>A0A3P9DR34</accession>
<dbReference type="SMART" id="SM00875">
    <property type="entry name" value="BACK"/>
    <property type="match status" value="1"/>
</dbReference>